<gene>
    <name evidence="1" type="ORF">OHX15_10210</name>
</gene>
<comment type="caution">
    <text evidence="1">The sequence shown here is derived from an EMBL/GenBank/DDBJ whole genome shotgun (WGS) entry which is preliminary data.</text>
</comment>
<keyword evidence="2" id="KW-1185">Reference proteome</keyword>
<sequence>MTERMLIESVMPRADALIAVHTMVAAEPAATYRAARDLDFLTVRTPLLTAAMWLRGLPGRVRGNSAAPPARLQLDDMAAMPGWLLVGERPGAEIVFGAVGRFWRPVIDWLQVGPDEFATFDEPGWGKIAANFSVTPYGEQYTLLSYQCRTVTTDPDSRRRFRRYWWLIRPFVGHIMRASVATIKADAESGGSPAAQTPVVDAVTPAGRFGR</sequence>
<protein>
    <submittedName>
        <fullName evidence="1">Uncharacterized protein</fullName>
    </submittedName>
</protein>
<evidence type="ECO:0000313" key="2">
    <source>
        <dbReference type="Proteomes" id="UP001289645"/>
    </source>
</evidence>
<evidence type="ECO:0000313" key="1">
    <source>
        <dbReference type="EMBL" id="MDZ5085759.1"/>
    </source>
</evidence>
<dbReference type="Proteomes" id="UP001289645">
    <property type="component" value="Unassembled WGS sequence"/>
</dbReference>
<proteinExistence type="predicted"/>
<dbReference type="EMBL" id="JAOXLN010000008">
    <property type="protein sequence ID" value="MDZ5085759.1"/>
    <property type="molecule type" value="Genomic_DNA"/>
</dbReference>
<reference evidence="1 2" key="1">
    <citation type="journal article" date="2021" name="Chemosphere">
        <title>Bioballs carrying a syntrophic Rhodococcus and Mycolicibacterium consortium for simultaneous sorption and biodegradation of fuel oil in contaminated freshwater.</title>
        <authorList>
            <person name="Naloka K."/>
            <person name="Polrit D."/>
            <person name="Muangchinda C."/>
            <person name="Thoetkiattikul H."/>
            <person name="Pinyakong O."/>
        </authorList>
    </citation>
    <scope>NUCLEOTIDE SEQUENCE [LARGE SCALE GENOMIC DNA]</scope>
    <source>
        <strain evidence="1 2">J101</strain>
    </source>
</reference>
<organism evidence="1 2">
    <name type="scientific">Mycolicibacterium parafortuitum</name>
    <name type="common">Mycobacterium parafortuitum</name>
    <dbReference type="NCBI Taxonomy" id="39692"/>
    <lineage>
        <taxon>Bacteria</taxon>
        <taxon>Bacillati</taxon>
        <taxon>Actinomycetota</taxon>
        <taxon>Actinomycetes</taxon>
        <taxon>Mycobacteriales</taxon>
        <taxon>Mycobacteriaceae</taxon>
        <taxon>Mycolicibacterium</taxon>
    </lineage>
</organism>
<name>A0ACC6MFL3_MYCPF</name>
<accession>A0ACC6MFL3</accession>